<dbReference type="InterPro" id="IPR043502">
    <property type="entry name" value="DNA/RNA_pol_sf"/>
</dbReference>
<comment type="caution">
    <text evidence="3">The sequence shown here is derived from an EMBL/GenBank/DDBJ whole genome shotgun (WGS) entry which is preliminary data.</text>
</comment>
<evidence type="ECO:0000313" key="3">
    <source>
        <dbReference type="EMBL" id="MBO9151294.1"/>
    </source>
</evidence>
<dbReference type="Proteomes" id="UP000679126">
    <property type="component" value="Unassembled WGS sequence"/>
</dbReference>
<dbReference type="PANTHER" id="PTHR35369">
    <property type="entry name" value="BLR3025 PROTEIN-RELATED"/>
    <property type="match status" value="1"/>
</dbReference>
<feature type="domain" description="UmuC" evidence="2">
    <location>
        <begin position="9"/>
        <end position="153"/>
    </location>
</feature>
<dbReference type="EMBL" id="JAGHKP010000001">
    <property type="protein sequence ID" value="MBO9151294.1"/>
    <property type="molecule type" value="Genomic_DNA"/>
</dbReference>
<evidence type="ECO:0000313" key="4">
    <source>
        <dbReference type="Proteomes" id="UP000679126"/>
    </source>
</evidence>
<evidence type="ECO:0000259" key="2">
    <source>
        <dbReference type="Pfam" id="PF00817"/>
    </source>
</evidence>
<dbReference type="InterPro" id="IPR050356">
    <property type="entry name" value="SulA_CellDiv_inhibitor"/>
</dbReference>
<sequence>MEKRYVAIWFRYLVTDWMARRRPVLRKTPFVFAAPVHGRMTITAVNRLAEVTGLVPGMPVADAKAIEPGLTVFDDVPGLEEKLLRTLAEWCIRFTPVAAIDAPDGIVLDASGCAHLWGGEQAYLDEILTKLKAAGFDARAAMAGTVGAAWAVSRFGEKNIIADDELMATLLPLPPAALRPDPAVLLKLQKLGFHRIAGFADMPRAVLRRRFGEDLLVRLSQALGQAEEFLRPVYINPPYQERLNCLEPIQTATGIGIAIDRLLETLCKRLEAEGKGLRTAALKCFRVDGKMVEINVAVTRASHHREHLYKLFEQKISAIEPALGIELFVLEAPQVEEVEHEQEKLWASGPGLEDAAVAELLDRLAGKAGEGAVRRFLPGEHYWPERSVTKALSLKDKPASGWRLDRPRPVLLLPHPEEVEVTAPIPDYPPMLFRYRGRLHQIKKADGPERIEREWWIDGGEHRDYYTVEDEQGGRYWLFRSGHYNEDQRRQWFIHGFFA</sequence>
<dbReference type="InterPro" id="IPR001126">
    <property type="entry name" value="UmuC"/>
</dbReference>
<reference evidence="4" key="1">
    <citation type="submission" date="2021-03" db="EMBL/GenBank/DDBJ databases">
        <title>Assistant Professor.</title>
        <authorList>
            <person name="Huq M.A."/>
        </authorList>
    </citation>
    <scope>NUCLEOTIDE SEQUENCE [LARGE SCALE GENOMIC DNA]</scope>
    <source>
        <strain evidence="4">MAH-28</strain>
    </source>
</reference>
<dbReference type="Pfam" id="PF00817">
    <property type="entry name" value="IMS"/>
    <property type="match status" value="1"/>
</dbReference>
<organism evidence="3 4">
    <name type="scientific">Chitinophaga chungangae</name>
    <dbReference type="NCBI Taxonomy" id="2821488"/>
    <lineage>
        <taxon>Bacteria</taxon>
        <taxon>Pseudomonadati</taxon>
        <taxon>Bacteroidota</taxon>
        <taxon>Chitinophagia</taxon>
        <taxon>Chitinophagales</taxon>
        <taxon>Chitinophagaceae</taxon>
        <taxon>Chitinophaga</taxon>
    </lineage>
</organism>
<dbReference type="CDD" id="cd03468">
    <property type="entry name" value="PolY_like"/>
    <property type="match status" value="1"/>
</dbReference>
<dbReference type="RefSeq" id="WP_209143360.1">
    <property type="nucleotide sequence ID" value="NZ_JAGHKP010000001.1"/>
</dbReference>
<keyword evidence="4" id="KW-1185">Reference proteome</keyword>
<proteinExistence type="predicted"/>
<protein>
    <submittedName>
        <fullName evidence="3">DNA polymerase Y family protein</fullName>
    </submittedName>
</protein>
<gene>
    <name evidence="3" type="ORF">J7I43_03685</name>
</gene>
<evidence type="ECO:0000256" key="1">
    <source>
        <dbReference type="ARBA" id="ARBA00022763"/>
    </source>
</evidence>
<keyword evidence="1" id="KW-0227">DNA damage</keyword>
<dbReference type="SUPFAM" id="SSF56672">
    <property type="entry name" value="DNA/RNA polymerases"/>
    <property type="match status" value="1"/>
</dbReference>
<name>A0ABS3Y9E9_9BACT</name>
<dbReference type="PANTHER" id="PTHR35369:SF2">
    <property type="entry name" value="BLR3025 PROTEIN"/>
    <property type="match status" value="1"/>
</dbReference>
<accession>A0ABS3Y9E9</accession>